<evidence type="ECO:0000313" key="11">
    <source>
        <dbReference type="Proteomes" id="UP000037685"/>
    </source>
</evidence>
<dbReference type="GO" id="GO:0046872">
    <property type="term" value="F:metal ion binding"/>
    <property type="evidence" value="ECO:0007669"/>
    <property type="project" value="UniProtKB-KW"/>
</dbReference>
<dbReference type="Gene3D" id="3.30.70.1030">
    <property type="entry name" value="Apc35880, domain 1"/>
    <property type="match status" value="2"/>
</dbReference>
<keyword evidence="6" id="KW-0408">Iron</keyword>
<proteinExistence type="inferred from homology"/>
<sequence length="250" mass="29041">MEGHVPEPTHTLEGWHILHDFRRLDFPRWRKASPLERQAAWEELLGLLALWRRVEEEGRGSFGVYQVITQKADLLFLNLRETLDELLELESALNKSLFAEYLLPAYGFYSVVELGSQEKPLDPESPYVKPRLTPRVPKGGYVCFYPMNKRREGGDNWYMLPAKERAHLMRAHGETGRKYQGKVLQVISGAQGLDDWEWGVDLFSEDPIQFKKIVYEMRFDEVSARFGEFGPFYVGRYLDEKALARLLDVG</sequence>
<dbReference type="GO" id="GO:0020037">
    <property type="term" value="F:heme binding"/>
    <property type="evidence" value="ECO:0007669"/>
    <property type="project" value="InterPro"/>
</dbReference>
<dbReference type="PANTHER" id="PTHR36843:SF1">
    <property type="entry name" value="COPROHEME DECARBOXYLASE"/>
    <property type="match status" value="1"/>
</dbReference>
<evidence type="ECO:0000256" key="2">
    <source>
        <dbReference type="ARBA" id="ARBA00014413"/>
    </source>
</evidence>
<accession>A0A0M9AD76</accession>
<evidence type="ECO:0000256" key="7">
    <source>
        <dbReference type="ARBA" id="ARBA00023133"/>
    </source>
</evidence>
<dbReference type="InterPro" id="IPR010644">
    <property type="entry name" value="ChdC/CLD"/>
</dbReference>
<dbReference type="GO" id="GO:0006783">
    <property type="term" value="P:heme biosynthetic process"/>
    <property type="evidence" value="ECO:0007669"/>
    <property type="project" value="UniProtKB-KW"/>
</dbReference>
<dbReference type="GO" id="GO:0004601">
    <property type="term" value="F:peroxidase activity"/>
    <property type="evidence" value="ECO:0007669"/>
    <property type="project" value="UniProtKB-KW"/>
</dbReference>
<dbReference type="SUPFAM" id="SSF54909">
    <property type="entry name" value="Dimeric alpha+beta barrel"/>
    <property type="match status" value="1"/>
</dbReference>
<comment type="caution">
    <text evidence="10">The sequence shown here is derived from an EMBL/GenBank/DDBJ whole genome shotgun (WGS) entry which is preliminary data.</text>
</comment>
<organism evidence="10 11">
    <name type="scientific">Thermus aquaticus</name>
    <dbReference type="NCBI Taxonomy" id="271"/>
    <lineage>
        <taxon>Bacteria</taxon>
        <taxon>Thermotogati</taxon>
        <taxon>Deinococcota</taxon>
        <taxon>Deinococci</taxon>
        <taxon>Thermales</taxon>
        <taxon>Thermaceae</taxon>
        <taxon>Thermus</taxon>
    </lineage>
</organism>
<evidence type="ECO:0000256" key="3">
    <source>
        <dbReference type="ARBA" id="ARBA00022617"/>
    </source>
</evidence>
<evidence type="ECO:0000256" key="8">
    <source>
        <dbReference type="ARBA" id="ARBA00029882"/>
    </source>
</evidence>
<name>A0A0M9AD76_THEAQ</name>
<dbReference type="AlphaFoldDB" id="A0A0M9AD76"/>
<keyword evidence="5" id="KW-0560">Oxidoreductase</keyword>
<evidence type="ECO:0000256" key="9">
    <source>
        <dbReference type="ARBA" id="ARBA00030236"/>
    </source>
</evidence>
<dbReference type="InterPro" id="IPR031332">
    <property type="entry name" value="CHDC"/>
</dbReference>
<dbReference type="HAMAP" id="MF_01442">
    <property type="entry name" value="Coproheme_decarbox_1"/>
    <property type="match status" value="1"/>
</dbReference>
<reference evidence="10 11" key="1">
    <citation type="submission" date="2015-07" db="EMBL/GenBank/DDBJ databases">
        <authorList>
            <person name="Noorani M."/>
        </authorList>
    </citation>
    <scope>NUCLEOTIDE SEQUENCE [LARGE SCALE GENOMIC DNA]</scope>
    <source>
        <strain evidence="11">ATCC 25104 / DSM 625 / JCM 10724 / NBRC 103206 / NCIMB 11243 / YT-1</strain>
    </source>
</reference>
<dbReference type="PATRIC" id="fig|271.14.peg.920"/>
<keyword evidence="3" id="KW-0349">Heme</keyword>
<evidence type="ECO:0000256" key="6">
    <source>
        <dbReference type="ARBA" id="ARBA00023004"/>
    </source>
</evidence>
<dbReference type="EMBL" id="LHCI01000106">
    <property type="protein sequence ID" value="KOX89667.1"/>
    <property type="molecule type" value="Genomic_DNA"/>
</dbReference>
<evidence type="ECO:0000256" key="4">
    <source>
        <dbReference type="ARBA" id="ARBA00022723"/>
    </source>
</evidence>
<keyword evidence="10" id="KW-0575">Peroxidase</keyword>
<protein>
    <recommendedName>
        <fullName evidence="2">Coproheme decarboxylase</fullName>
    </recommendedName>
    <alternativeName>
        <fullName evidence="8">Coproheme III oxidative decarboxylase</fullName>
    </alternativeName>
    <alternativeName>
        <fullName evidence="9">Hydrogen peroxide-dependent heme synthase</fullName>
    </alternativeName>
</protein>
<dbReference type="Proteomes" id="UP000037685">
    <property type="component" value="Unassembled WGS sequence"/>
</dbReference>
<evidence type="ECO:0000256" key="5">
    <source>
        <dbReference type="ARBA" id="ARBA00023002"/>
    </source>
</evidence>
<keyword evidence="7" id="KW-0350">Heme biosynthesis</keyword>
<evidence type="ECO:0000313" key="10">
    <source>
        <dbReference type="EMBL" id="KOX89667.1"/>
    </source>
</evidence>
<dbReference type="NCBIfam" id="NF008913">
    <property type="entry name" value="PRK12276.1"/>
    <property type="match status" value="1"/>
</dbReference>
<dbReference type="InterPro" id="IPR011008">
    <property type="entry name" value="Dimeric_a/b-barrel"/>
</dbReference>
<dbReference type="PANTHER" id="PTHR36843">
    <property type="entry name" value="HEME-DEPENDENT PEROXIDASE YWFI-RELATED"/>
    <property type="match status" value="1"/>
</dbReference>
<comment type="similarity">
    <text evidence="1">Belongs to the ChdC family. Type 1 subfamily.</text>
</comment>
<dbReference type="Pfam" id="PF06778">
    <property type="entry name" value="Chlor_dismutase"/>
    <property type="match status" value="1"/>
</dbReference>
<gene>
    <name evidence="10" type="ORF">BVI061214_00845</name>
</gene>
<evidence type="ECO:0000256" key="1">
    <source>
        <dbReference type="ARBA" id="ARBA00009276"/>
    </source>
</evidence>
<dbReference type="RefSeq" id="WP_003047079.1">
    <property type="nucleotide sequence ID" value="NZ_LHCI01000106.1"/>
</dbReference>
<keyword evidence="4" id="KW-0479">Metal-binding</keyword>